<accession>A0A1H6YNM7</accession>
<organism evidence="1 2">
    <name type="scientific">Cyclobacterium xiamenense</name>
    <dbReference type="NCBI Taxonomy" id="1297121"/>
    <lineage>
        <taxon>Bacteria</taxon>
        <taxon>Pseudomonadati</taxon>
        <taxon>Bacteroidota</taxon>
        <taxon>Cytophagia</taxon>
        <taxon>Cytophagales</taxon>
        <taxon>Cyclobacteriaceae</taxon>
        <taxon>Cyclobacterium</taxon>
    </lineage>
</organism>
<dbReference type="EMBL" id="FNZH01000003">
    <property type="protein sequence ID" value="SEJ38842.1"/>
    <property type="molecule type" value="Genomic_DNA"/>
</dbReference>
<keyword evidence="2" id="KW-1185">Reference proteome</keyword>
<name>A0A1H6YNM7_9BACT</name>
<proteinExistence type="predicted"/>
<sequence>MVGVDKTRIFPPMKDYPALKKECQTNSDFTARIIDEFLVYYAADKDKLGKEADLRLGSYRHISADMDKSWLNMLKSQYIVHRVMKAGGLIHKYVNHAAISRMPEEDRDWLRKQAETPWKFSFSRILDSPEKDFYSMEDLFTGEEYLLYSTGISHILAQQGEMETWFNLIGYNGACWQTFGPISGFQSFSADDIFFFATELNPMIASEEELLADVAKNPVPYMMLFARSNYPLTVHEGEVLELIIFGIEEQEVPVASMEKDFLVDQVASVYRIRLKDWEGKPHFAAAYYDSEERFLQVTAMTQRGYAVLAEALRKHRLPVEEEADIYLRPAMLTATEELLKREIELMPYELLFEKEDPEVEEELERLNAFIGLALPDLNAGKEPDVERLAAQVGLDLEANRDAIQQIFAEFHKKMKK</sequence>
<dbReference type="STRING" id="1416801.SAMN05192553_103618"/>
<gene>
    <name evidence="1" type="ORF">SAMN05192553_103618</name>
</gene>
<dbReference type="Proteomes" id="UP000199403">
    <property type="component" value="Unassembled WGS sequence"/>
</dbReference>
<evidence type="ECO:0000313" key="1">
    <source>
        <dbReference type="EMBL" id="SEJ38842.1"/>
    </source>
</evidence>
<evidence type="ECO:0000313" key="2">
    <source>
        <dbReference type="Proteomes" id="UP000199403"/>
    </source>
</evidence>
<reference evidence="2" key="1">
    <citation type="submission" date="2016-10" db="EMBL/GenBank/DDBJ databases">
        <authorList>
            <person name="Varghese N."/>
            <person name="Submissions S."/>
        </authorList>
    </citation>
    <scope>NUCLEOTIDE SEQUENCE [LARGE SCALE GENOMIC DNA]</scope>
    <source>
        <strain evidence="2">IBRC-M 10761</strain>
    </source>
</reference>
<protein>
    <submittedName>
        <fullName evidence="1">Uncharacterized protein</fullName>
    </submittedName>
</protein>
<dbReference type="AlphaFoldDB" id="A0A1H6YNM7"/>